<dbReference type="InterPro" id="IPR017867">
    <property type="entry name" value="Tyr_phospatase_low_mol_wt"/>
</dbReference>
<dbReference type="PANTHER" id="PTHR11717:SF7">
    <property type="entry name" value="LOW MOLECULAR WEIGHT PHOSPHOTYROSINE PROTEIN PHOSPHATASE"/>
    <property type="match status" value="1"/>
</dbReference>
<feature type="active site" description="Proton donor" evidence="4">
    <location>
        <position position="150"/>
    </location>
</feature>
<sequence>MPGEAVNKPSGSMQPVSVLFVCLGNICRSPMAEGVFQHIAKPKHAPHHPLINQIDSCGTGAYHIGDGPDSRTMSTLADNGIKSYKHRARKFSTTDFTTFDYIMAMDDDNADHLVRLRKRLLKQNNLEDHELGRVMLFGEFGGRKGEEIADPYYGARNGFEIAYEQVVRMTNGFLKTLEKEAAAADTAASGEKSGL</sequence>
<protein>
    <submittedName>
        <fullName evidence="6">Phosphotyrosine protein phosphatases I</fullName>
    </submittedName>
</protein>
<feature type="domain" description="Phosphotyrosine protein phosphatase I" evidence="5">
    <location>
        <begin position="16"/>
        <end position="176"/>
    </location>
</feature>
<dbReference type="SUPFAM" id="SSF52788">
    <property type="entry name" value="Phosphotyrosine protein phosphatases I"/>
    <property type="match status" value="1"/>
</dbReference>
<name>A0A6A6RFA7_9PEZI</name>
<dbReference type="Proteomes" id="UP000799750">
    <property type="component" value="Unassembled WGS sequence"/>
</dbReference>
<dbReference type="PRINTS" id="PR00719">
    <property type="entry name" value="LMWPTPASE"/>
</dbReference>
<proteinExistence type="inferred from homology"/>
<dbReference type="InterPro" id="IPR023485">
    <property type="entry name" value="Ptyr_pPase"/>
</dbReference>
<evidence type="ECO:0000259" key="5">
    <source>
        <dbReference type="SMART" id="SM00226"/>
    </source>
</evidence>
<dbReference type="InterPro" id="IPR036196">
    <property type="entry name" value="Ptyr_pPase_sf"/>
</dbReference>
<comment type="similarity">
    <text evidence="1">Belongs to the low molecular weight phosphotyrosine protein phosphatase family.</text>
</comment>
<evidence type="ECO:0000256" key="3">
    <source>
        <dbReference type="ARBA" id="ARBA00022912"/>
    </source>
</evidence>
<dbReference type="GO" id="GO:0004725">
    <property type="term" value="F:protein tyrosine phosphatase activity"/>
    <property type="evidence" value="ECO:0007669"/>
    <property type="project" value="InterPro"/>
</dbReference>
<dbReference type="PANTHER" id="PTHR11717">
    <property type="entry name" value="LOW MOLECULAR WEIGHT PROTEIN TYROSINE PHOSPHATASE"/>
    <property type="match status" value="1"/>
</dbReference>
<evidence type="ECO:0000256" key="1">
    <source>
        <dbReference type="ARBA" id="ARBA00011063"/>
    </source>
</evidence>
<keyword evidence="7" id="KW-1185">Reference proteome</keyword>
<gene>
    <name evidence="6" type="ORF">BU16DRAFT_448371</name>
</gene>
<keyword evidence="2" id="KW-0378">Hydrolase</keyword>
<dbReference type="Gene3D" id="3.40.50.2300">
    <property type="match status" value="1"/>
</dbReference>
<reference evidence="6" key="1">
    <citation type="journal article" date="2020" name="Stud. Mycol.">
        <title>101 Dothideomycetes genomes: a test case for predicting lifestyles and emergence of pathogens.</title>
        <authorList>
            <person name="Haridas S."/>
            <person name="Albert R."/>
            <person name="Binder M."/>
            <person name="Bloem J."/>
            <person name="Labutti K."/>
            <person name="Salamov A."/>
            <person name="Andreopoulos B."/>
            <person name="Baker S."/>
            <person name="Barry K."/>
            <person name="Bills G."/>
            <person name="Bluhm B."/>
            <person name="Cannon C."/>
            <person name="Castanera R."/>
            <person name="Culley D."/>
            <person name="Daum C."/>
            <person name="Ezra D."/>
            <person name="Gonzalez J."/>
            <person name="Henrissat B."/>
            <person name="Kuo A."/>
            <person name="Liang C."/>
            <person name="Lipzen A."/>
            <person name="Lutzoni F."/>
            <person name="Magnuson J."/>
            <person name="Mondo S."/>
            <person name="Nolan M."/>
            <person name="Ohm R."/>
            <person name="Pangilinan J."/>
            <person name="Park H.-J."/>
            <person name="Ramirez L."/>
            <person name="Alfaro M."/>
            <person name="Sun H."/>
            <person name="Tritt A."/>
            <person name="Yoshinaga Y."/>
            <person name="Zwiers L.-H."/>
            <person name="Turgeon B."/>
            <person name="Goodwin S."/>
            <person name="Spatafora J."/>
            <person name="Crous P."/>
            <person name="Grigoriev I."/>
        </authorList>
    </citation>
    <scope>NUCLEOTIDE SEQUENCE</scope>
    <source>
        <strain evidence="6">CBS 269.34</strain>
    </source>
</reference>
<feature type="active site" description="Nucleophile" evidence="4">
    <location>
        <position position="22"/>
    </location>
</feature>
<evidence type="ECO:0000256" key="2">
    <source>
        <dbReference type="ARBA" id="ARBA00022801"/>
    </source>
</evidence>
<dbReference type="SMART" id="SM00226">
    <property type="entry name" value="LMWPc"/>
    <property type="match status" value="1"/>
</dbReference>
<dbReference type="CDD" id="cd16343">
    <property type="entry name" value="LMWPTP"/>
    <property type="match status" value="1"/>
</dbReference>
<feature type="active site" evidence="4">
    <location>
        <position position="28"/>
    </location>
</feature>
<dbReference type="EMBL" id="MU004181">
    <property type="protein sequence ID" value="KAF2503096.1"/>
    <property type="molecule type" value="Genomic_DNA"/>
</dbReference>
<organism evidence="6 7">
    <name type="scientific">Lophium mytilinum</name>
    <dbReference type="NCBI Taxonomy" id="390894"/>
    <lineage>
        <taxon>Eukaryota</taxon>
        <taxon>Fungi</taxon>
        <taxon>Dikarya</taxon>
        <taxon>Ascomycota</taxon>
        <taxon>Pezizomycotina</taxon>
        <taxon>Dothideomycetes</taxon>
        <taxon>Pleosporomycetidae</taxon>
        <taxon>Mytilinidiales</taxon>
        <taxon>Mytilinidiaceae</taxon>
        <taxon>Lophium</taxon>
    </lineage>
</organism>
<evidence type="ECO:0000313" key="7">
    <source>
        <dbReference type="Proteomes" id="UP000799750"/>
    </source>
</evidence>
<dbReference type="OrthoDB" id="3388at2759"/>
<dbReference type="Pfam" id="PF01451">
    <property type="entry name" value="LMWPc"/>
    <property type="match status" value="1"/>
</dbReference>
<dbReference type="AlphaFoldDB" id="A0A6A6RFA7"/>
<evidence type="ECO:0000313" key="6">
    <source>
        <dbReference type="EMBL" id="KAF2503096.1"/>
    </source>
</evidence>
<dbReference type="InterPro" id="IPR050438">
    <property type="entry name" value="LMW_PTPase"/>
</dbReference>
<accession>A0A6A6RFA7</accession>
<evidence type="ECO:0000256" key="4">
    <source>
        <dbReference type="PIRSR" id="PIRSR617867-1"/>
    </source>
</evidence>
<keyword evidence="3" id="KW-0904">Protein phosphatase</keyword>